<dbReference type="Proteomes" id="UP000247409">
    <property type="component" value="Unassembled WGS sequence"/>
</dbReference>
<dbReference type="InterPro" id="IPR013868">
    <property type="entry name" value="Cut8/Sts1_fam"/>
</dbReference>
<evidence type="ECO:0000313" key="6">
    <source>
        <dbReference type="Proteomes" id="UP000247409"/>
    </source>
</evidence>
<name>A0A2V3J647_9FLOR</name>
<evidence type="ECO:0000256" key="2">
    <source>
        <dbReference type="ARBA" id="ARBA00006199"/>
    </source>
</evidence>
<evidence type="ECO:0000256" key="1">
    <source>
        <dbReference type="ARBA" id="ARBA00004123"/>
    </source>
</evidence>
<evidence type="ECO:0000256" key="4">
    <source>
        <dbReference type="SAM" id="MobiDB-lite"/>
    </source>
</evidence>
<dbReference type="GO" id="GO:0071630">
    <property type="term" value="P:nuclear protein quality control by the ubiquitin-proteasome system"/>
    <property type="evidence" value="ECO:0007669"/>
    <property type="project" value="InterPro"/>
</dbReference>
<dbReference type="AlphaFoldDB" id="A0A2V3J647"/>
<feature type="compositionally biased region" description="Polar residues" evidence="4">
    <location>
        <begin position="111"/>
        <end position="126"/>
    </location>
</feature>
<feature type="compositionally biased region" description="Low complexity" evidence="4">
    <location>
        <begin position="128"/>
        <end position="142"/>
    </location>
</feature>
<dbReference type="GO" id="GO:0031965">
    <property type="term" value="C:nuclear membrane"/>
    <property type="evidence" value="ECO:0007669"/>
    <property type="project" value="TreeGrafter"/>
</dbReference>
<feature type="compositionally biased region" description="Low complexity" evidence="4">
    <location>
        <begin position="155"/>
        <end position="189"/>
    </location>
</feature>
<feature type="compositionally biased region" description="Low complexity" evidence="4">
    <location>
        <begin position="317"/>
        <end position="332"/>
    </location>
</feature>
<gene>
    <name evidence="5" type="ORF">BWQ96_00039</name>
</gene>
<comment type="similarity">
    <text evidence="2">Belongs to the cut8/STS1 family.</text>
</comment>
<comment type="caution">
    <text evidence="5">The sequence shown here is derived from an EMBL/GenBank/DDBJ whole genome shotgun (WGS) entry which is preliminary data.</text>
</comment>
<dbReference type="Pfam" id="PF08559">
    <property type="entry name" value="Cut8"/>
    <property type="match status" value="1"/>
</dbReference>
<organism evidence="5 6">
    <name type="scientific">Gracilariopsis chorda</name>
    <dbReference type="NCBI Taxonomy" id="448386"/>
    <lineage>
        <taxon>Eukaryota</taxon>
        <taxon>Rhodophyta</taxon>
        <taxon>Florideophyceae</taxon>
        <taxon>Rhodymeniophycidae</taxon>
        <taxon>Gracilariales</taxon>
        <taxon>Gracilariaceae</taxon>
        <taxon>Gracilariopsis</taxon>
    </lineage>
</organism>
<feature type="compositionally biased region" description="Polar residues" evidence="4">
    <location>
        <begin position="254"/>
        <end position="267"/>
    </location>
</feature>
<dbReference type="InterPro" id="IPR038422">
    <property type="entry name" value="Cut8/Sts1_sf"/>
</dbReference>
<protein>
    <submittedName>
        <fullName evidence="5">Uncharacterized protein</fullName>
    </submittedName>
</protein>
<dbReference type="PANTHER" id="PTHR28032:SF1">
    <property type="entry name" value="FI02826P"/>
    <property type="match status" value="1"/>
</dbReference>
<sequence>MDAADLFPSSLPMWESVTFPTSSSSIAAVAAAAGEAAADAAAAIPPIPPIPTSSVPDSSFFADPTAFDDSALAVDSPAFANLGPSCIVADTDTIWTQSQPDQPQLPAHPQNALQSPVLSPRSQPQPALSFLEQSPSPSSLSPTLATQHSALYLPTPASAPALPPTAQLHSLPNHLPSSNPHPPTSSHTTGNASSPSPPSRSDSCIRKPIPRRQPGTHHIRRGKSLNNAHHHPSRTHAPSVQSNMLHNQPTEQHSLPAFQTPSQQPTNLLHMLPSSTTPTTAATPSTTNSTHRSPPRTPSSLPSSRPIALAPARHPHNPLQSSSNNPSHPSQSAHFSSHSVLTNAASIQSKSQLTSGSTSTQHPPMHAKSAKTTKPRDKYSKLRKRLKCCTKEQLFEHMMQLVHSSAVHEKAVLDNIPSVDINHFVAECQKSCDAIFRVLSDGEPLESLVPDANAYRKCKKALMAFKNVVSVMGRTLIEASLWIDVIRYCIPAAQINAQTPVWHDAAHNKTKSQVHAKLNQLAMRAVKALSRAKETAFAPDAVSLIDACRTPFPQVATSLAELVASGRIQVGIPPVPHLGSQLPNTESSPM</sequence>
<feature type="compositionally biased region" description="Low complexity" evidence="4">
    <location>
        <begin position="273"/>
        <end position="306"/>
    </location>
</feature>
<keyword evidence="3" id="KW-0539">Nucleus</keyword>
<dbReference type="GO" id="GO:0070628">
    <property type="term" value="F:proteasome binding"/>
    <property type="evidence" value="ECO:0007669"/>
    <property type="project" value="TreeGrafter"/>
</dbReference>
<dbReference type="OrthoDB" id="10061064at2759"/>
<feature type="compositionally biased region" description="Polar residues" evidence="4">
    <location>
        <begin position="333"/>
        <end position="362"/>
    </location>
</feature>
<keyword evidence="6" id="KW-1185">Reference proteome</keyword>
<reference evidence="5 6" key="1">
    <citation type="journal article" date="2018" name="Mol. Biol. Evol.">
        <title>Analysis of the draft genome of the red seaweed Gracilariopsis chorda provides insights into genome size evolution in Rhodophyta.</title>
        <authorList>
            <person name="Lee J."/>
            <person name="Yang E.C."/>
            <person name="Graf L."/>
            <person name="Yang J.H."/>
            <person name="Qiu H."/>
            <person name="Zel Zion U."/>
            <person name="Chan C.X."/>
            <person name="Stephens T.G."/>
            <person name="Weber A.P.M."/>
            <person name="Boo G.H."/>
            <person name="Boo S.M."/>
            <person name="Kim K.M."/>
            <person name="Shin Y."/>
            <person name="Jung M."/>
            <person name="Lee S.J."/>
            <person name="Yim H.S."/>
            <person name="Lee J.H."/>
            <person name="Bhattacharya D."/>
            <person name="Yoon H.S."/>
        </authorList>
    </citation>
    <scope>NUCLEOTIDE SEQUENCE [LARGE SCALE GENOMIC DNA]</scope>
    <source>
        <strain evidence="5 6">SKKU-2015</strain>
        <tissue evidence="5">Whole body</tissue>
    </source>
</reference>
<feature type="compositionally biased region" description="Basic residues" evidence="4">
    <location>
        <begin position="208"/>
        <end position="234"/>
    </location>
</feature>
<dbReference type="GO" id="GO:0031144">
    <property type="term" value="P:proteasome localization"/>
    <property type="evidence" value="ECO:0007669"/>
    <property type="project" value="InterPro"/>
</dbReference>
<proteinExistence type="inferred from homology"/>
<accession>A0A2V3J647</accession>
<evidence type="ECO:0000313" key="5">
    <source>
        <dbReference type="EMBL" id="PXF49879.1"/>
    </source>
</evidence>
<evidence type="ECO:0000256" key="3">
    <source>
        <dbReference type="ARBA" id="ARBA00023242"/>
    </source>
</evidence>
<comment type="subcellular location">
    <subcellularLocation>
        <location evidence="1">Nucleus</location>
    </subcellularLocation>
</comment>
<feature type="region of interest" description="Disordered" evidence="4">
    <location>
        <begin position="254"/>
        <end position="381"/>
    </location>
</feature>
<feature type="region of interest" description="Disordered" evidence="4">
    <location>
        <begin position="97"/>
        <end position="143"/>
    </location>
</feature>
<dbReference type="PANTHER" id="PTHR28032">
    <property type="entry name" value="FI02826P"/>
    <property type="match status" value="1"/>
</dbReference>
<feature type="region of interest" description="Disordered" evidence="4">
    <location>
        <begin position="155"/>
        <end position="241"/>
    </location>
</feature>
<dbReference type="EMBL" id="NBIV01000001">
    <property type="protein sequence ID" value="PXF49879.1"/>
    <property type="molecule type" value="Genomic_DNA"/>
</dbReference>
<dbReference type="Gene3D" id="1.20.58.1590">
    <property type="entry name" value="Tethering factor for nuclear proteasome Cut8/Sts1"/>
    <property type="match status" value="1"/>
</dbReference>